<keyword evidence="3" id="KW-1185">Reference proteome</keyword>
<feature type="signal peptide" evidence="1">
    <location>
        <begin position="1"/>
        <end position="17"/>
    </location>
</feature>
<organism evidence="2 3">
    <name type="scientific">Laodelphax striatellus</name>
    <name type="common">Small brown planthopper</name>
    <name type="synonym">Delphax striatella</name>
    <dbReference type="NCBI Taxonomy" id="195883"/>
    <lineage>
        <taxon>Eukaryota</taxon>
        <taxon>Metazoa</taxon>
        <taxon>Ecdysozoa</taxon>
        <taxon>Arthropoda</taxon>
        <taxon>Hexapoda</taxon>
        <taxon>Insecta</taxon>
        <taxon>Pterygota</taxon>
        <taxon>Neoptera</taxon>
        <taxon>Paraneoptera</taxon>
        <taxon>Hemiptera</taxon>
        <taxon>Auchenorrhyncha</taxon>
        <taxon>Fulgoroidea</taxon>
        <taxon>Delphacidae</taxon>
        <taxon>Criomorphinae</taxon>
        <taxon>Laodelphax</taxon>
    </lineage>
</organism>
<keyword evidence="1" id="KW-0732">Signal</keyword>
<evidence type="ECO:0000313" key="3">
    <source>
        <dbReference type="Proteomes" id="UP000291343"/>
    </source>
</evidence>
<accession>A0A482X3P4</accession>
<dbReference type="STRING" id="195883.A0A482X3P4"/>
<dbReference type="OrthoDB" id="8067553at2759"/>
<proteinExistence type="predicted"/>
<reference evidence="2 3" key="1">
    <citation type="journal article" date="2017" name="Gigascience">
        <title>Genome sequence of the small brown planthopper, Laodelphax striatellus.</title>
        <authorList>
            <person name="Zhu J."/>
            <person name="Jiang F."/>
            <person name="Wang X."/>
            <person name="Yang P."/>
            <person name="Bao Y."/>
            <person name="Zhao W."/>
            <person name="Wang W."/>
            <person name="Lu H."/>
            <person name="Wang Q."/>
            <person name="Cui N."/>
            <person name="Li J."/>
            <person name="Chen X."/>
            <person name="Luo L."/>
            <person name="Yu J."/>
            <person name="Kang L."/>
            <person name="Cui F."/>
        </authorList>
    </citation>
    <scope>NUCLEOTIDE SEQUENCE [LARGE SCALE GENOMIC DNA]</scope>
    <source>
        <strain evidence="2">Lst14</strain>
    </source>
</reference>
<protein>
    <submittedName>
        <fullName evidence="2">Uncharacterized protein</fullName>
    </submittedName>
</protein>
<dbReference type="InParanoid" id="A0A482X3P4"/>
<dbReference type="EMBL" id="QKKF02018737">
    <property type="protein sequence ID" value="RZF40236.1"/>
    <property type="molecule type" value="Genomic_DNA"/>
</dbReference>
<sequence>MIALILISAALIASASAGYLDHSSAYGYATAPAVDLTYGYGTPTYGASTYGAPTYGAPAYGTPTYGAPPTYGAAPIVKAYAPTATSYSNTYHIAKSVPVAAAPIYKASPLAAYGAAYGAPPTYGVPAYGAPAAAYGPAPAYGPSYYGSGYGYLH</sequence>
<gene>
    <name evidence="2" type="ORF">LSTR_LSTR007436</name>
</gene>
<evidence type="ECO:0000256" key="1">
    <source>
        <dbReference type="SAM" id="SignalP"/>
    </source>
</evidence>
<name>A0A482X3P4_LAOST</name>
<comment type="caution">
    <text evidence="2">The sequence shown here is derived from an EMBL/GenBank/DDBJ whole genome shotgun (WGS) entry which is preliminary data.</text>
</comment>
<dbReference type="Proteomes" id="UP000291343">
    <property type="component" value="Unassembled WGS sequence"/>
</dbReference>
<evidence type="ECO:0000313" key="2">
    <source>
        <dbReference type="EMBL" id="RZF40236.1"/>
    </source>
</evidence>
<dbReference type="AlphaFoldDB" id="A0A482X3P4"/>
<feature type="chain" id="PRO_5019754002" evidence="1">
    <location>
        <begin position="18"/>
        <end position="154"/>
    </location>
</feature>